<gene>
    <name evidence="1" type="ORF">SAMN05421788_115106</name>
</gene>
<keyword evidence="2" id="KW-1185">Reference proteome</keyword>
<reference evidence="2" key="1">
    <citation type="submission" date="2017-01" db="EMBL/GenBank/DDBJ databases">
        <authorList>
            <person name="Varghese N."/>
            <person name="Submissions S."/>
        </authorList>
    </citation>
    <scope>NUCLEOTIDE SEQUENCE [LARGE SCALE GENOMIC DNA]</scope>
    <source>
        <strain evidence="2">DSM 21054</strain>
    </source>
</reference>
<dbReference type="RefSeq" id="WP_076382664.1">
    <property type="nucleotide sequence ID" value="NZ_AP017422.1"/>
</dbReference>
<dbReference type="OrthoDB" id="953352at68336"/>
<dbReference type="EMBL" id="FTOR01000015">
    <property type="protein sequence ID" value="SIT34310.1"/>
    <property type="molecule type" value="Genomic_DNA"/>
</dbReference>
<proteinExistence type="predicted"/>
<evidence type="ECO:0000313" key="2">
    <source>
        <dbReference type="Proteomes" id="UP000186917"/>
    </source>
</evidence>
<dbReference type="Gene3D" id="3.40.50.720">
    <property type="entry name" value="NAD(P)-binding Rossmann-like Domain"/>
    <property type="match status" value="1"/>
</dbReference>
<protein>
    <submittedName>
        <fullName evidence="1">Uncharacterized protein</fullName>
    </submittedName>
</protein>
<dbReference type="STRING" id="477680.SAMN05421788_115106"/>
<dbReference type="AlphaFoldDB" id="A0A1N7RGN6"/>
<sequence>MARVKGETENDLQKLRFSSFYAFRPFLLTPTKGLTHTHGFYRFIKWFFPLGRWLYPKGFCTLQELGRAMIVVCSVGHASFNIEVKDIVQLAR</sequence>
<organism evidence="1 2">
    <name type="scientific">Filimonas lacunae</name>
    <dbReference type="NCBI Taxonomy" id="477680"/>
    <lineage>
        <taxon>Bacteria</taxon>
        <taxon>Pseudomonadati</taxon>
        <taxon>Bacteroidota</taxon>
        <taxon>Chitinophagia</taxon>
        <taxon>Chitinophagales</taxon>
        <taxon>Chitinophagaceae</taxon>
        <taxon>Filimonas</taxon>
    </lineage>
</organism>
<dbReference type="Proteomes" id="UP000186917">
    <property type="component" value="Unassembled WGS sequence"/>
</dbReference>
<name>A0A1N7RGN6_9BACT</name>
<evidence type="ECO:0000313" key="1">
    <source>
        <dbReference type="EMBL" id="SIT34310.1"/>
    </source>
</evidence>
<accession>A0A1N7RGN6</accession>